<comment type="caution">
    <text evidence="2">The sequence shown here is derived from an EMBL/GenBank/DDBJ whole genome shotgun (WGS) entry which is preliminary data.</text>
</comment>
<evidence type="ECO:0000256" key="1">
    <source>
        <dbReference type="SAM" id="MobiDB-lite"/>
    </source>
</evidence>
<keyword evidence="3" id="KW-1185">Reference proteome</keyword>
<organism evidence="2 3">
    <name type="scientific">Thelephora terrestris</name>
    <dbReference type="NCBI Taxonomy" id="56493"/>
    <lineage>
        <taxon>Eukaryota</taxon>
        <taxon>Fungi</taxon>
        <taxon>Dikarya</taxon>
        <taxon>Basidiomycota</taxon>
        <taxon>Agaricomycotina</taxon>
        <taxon>Agaricomycetes</taxon>
        <taxon>Thelephorales</taxon>
        <taxon>Thelephoraceae</taxon>
        <taxon>Thelephora</taxon>
    </lineage>
</organism>
<gene>
    <name evidence="2" type="ORF">BJ322DRAFT_1021414</name>
</gene>
<dbReference type="AlphaFoldDB" id="A0A9P6HE05"/>
<feature type="compositionally biased region" description="Polar residues" evidence="1">
    <location>
        <begin position="230"/>
        <end position="249"/>
    </location>
</feature>
<reference evidence="2" key="2">
    <citation type="submission" date="2020-11" db="EMBL/GenBank/DDBJ databases">
        <authorList>
            <consortium name="DOE Joint Genome Institute"/>
            <person name="Kuo A."/>
            <person name="Miyauchi S."/>
            <person name="Kiss E."/>
            <person name="Drula E."/>
            <person name="Kohler A."/>
            <person name="Sanchez-Garcia M."/>
            <person name="Andreopoulos B."/>
            <person name="Barry K.W."/>
            <person name="Bonito G."/>
            <person name="Buee M."/>
            <person name="Carver A."/>
            <person name="Chen C."/>
            <person name="Cichocki N."/>
            <person name="Clum A."/>
            <person name="Culley D."/>
            <person name="Crous P.W."/>
            <person name="Fauchery L."/>
            <person name="Girlanda M."/>
            <person name="Hayes R."/>
            <person name="Keri Z."/>
            <person name="Labutti K."/>
            <person name="Lipzen A."/>
            <person name="Lombard V."/>
            <person name="Magnuson J."/>
            <person name="Maillard F."/>
            <person name="Morin E."/>
            <person name="Murat C."/>
            <person name="Nolan M."/>
            <person name="Ohm R."/>
            <person name="Pangilinan J."/>
            <person name="Pereira M."/>
            <person name="Perotto S."/>
            <person name="Peter M."/>
            <person name="Riley R."/>
            <person name="Sitrit Y."/>
            <person name="Stielow B."/>
            <person name="Szollosi G."/>
            <person name="Zifcakova L."/>
            <person name="Stursova M."/>
            <person name="Spatafora J.W."/>
            <person name="Tedersoo L."/>
            <person name="Vaario L.-M."/>
            <person name="Yamada A."/>
            <person name="Yan M."/>
            <person name="Wang P."/>
            <person name="Xu J."/>
            <person name="Bruns T."/>
            <person name="Baldrian P."/>
            <person name="Vilgalys R."/>
            <person name="Henrissat B."/>
            <person name="Grigoriev I.V."/>
            <person name="Hibbett D."/>
            <person name="Nagy L.G."/>
            <person name="Martin F.M."/>
        </authorList>
    </citation>
    <scope>NUCLEOTIDE SEQUENCE</scope>
    <source>
        <strain evidence="2">UH-Tt-Lm1</strain>
    </source>
</reference>
<evidence type="ECO:0000313" key="3">
    <source>
        <dbReference type="Proteomes" id="UP000736335"/>
    </source>
</evidence>
<feature type="region of interest" description="Disordered" evidence="1">
    <location>
        <begin position="1175"/>
        <end position="1233"/>
    </location>
</feature>
<feature type="region of interest" description="Disordered" evidence="1">
    <location>
        <begin position="209"/>
        <end position="249"/>
    </location>
</feature>
<proteinExistence type="predicted"/>
<sequence length="1233" mass="137287">MDGVDTGGPQNREGFNLEGGHKIKAGVYHKGIAAEAKHVTYKRWLQGSIRVMYATAGETAGTGIFLDEASGREDDKDKRKVTIADVTKFYLGCDPLNPKNVALFIRNILFSREVRWHIALTLKKATYNVIEFFEQTLKNDNFLFKYPEHIAQSYELSALLALHLKSIAHNWGSRRFGAPHPSFPHDSGLSSDSGSRGFGAGDPIFPSLPTPSMPLNSPPDEEVPPPDNSCLASTSNTKEQTNKNEISPSTQDAMNSICFCALLNYQLCDNGLVCSCTGIASYGTMCGDCLGCRHAEVASAAISSFIALSPSLVQKIIWVTIKYPASFRSSPPPLPDQHNLQCHILPSVLVCKGPGRRARPDKEYKASALLGGLLIRSKGGQDYLQCTRVLSEAAKAAIRTAIQSGQYNERVDGLEPPAMAPSDVPEDYSMACILFFLVLKNLCTDSVQWCSPCNDFGEYLILCAGCRVGICSTSQDINTGCLQWKPIVDSPEFIFYCLYCRRSNKDTCLLSMRKEPPHAFSVWFCYDPPVLLIGATWHETEFLFVTLLHHALAMSYYDGSSLIVQMSVPLTGTGDAEKSKKGKGKKVKKPSSLVGDVAKFLETYPTAKIVLVVETHCLENGRFVWDGHDAESYQGCLLEEIVSGCIPKPIRGYIAIHNAVQHHHRSLIINLSCGPSTSVETSRVSLLEGHCADGVLSFADHSNVVGELATRVLDFTSRWVWSASRDFDVIVASAFDREWALAHKPVISTAQGDTQWSVFGSRIFNWGTSLIPDDEYFVPTNFRVVLDIAFRILAPDDWVIVIRLEELCDTLGKYLWTAAIRLCSRAVMVLQFTLHHCAKVVQGMLVDKLVVEVDTHMFWKILDPWVNPQAFHHFWEGKCWQWVFFKLDDMFQVNSLELTQRSLPLNSLKIETLHHGLELVGNQTLGARGYLPNGYIVHVGYFLRDTHQFACILPTGYMIGGYFMKELSMSGLGELMGISQKVPNMYLVGNDWANSFKTHNELTMYPLGTPSSDWGTVAKKAQRSALRGFQRRKEENCEIGPMMQWRSHRGRGEKGKVVMKGESHHKGGTKQRGGSSGEEEAPAKRKFAKRKLWHYNDTPTNITYDNEVAVNFLTAHNAPPHFWDQARYDDPNRTIMCRSGVTPLVNAMEREREDRIAKLEKRLDLLHLSSDISDTNVRVPTAPTPLSPPLSSLQLRQDQGVPLPQSPPLEFCSSSSDGGENPKEDLQESNDSF</sequence>
<dbReference type="EMBL" id="WIUZ02000008">
    <property type="protein sequence ID" value="KAF9784726.1"/>
    <property type="molecule type" value="Genomic_DNA"/>
</dbReference>
<dbReference type="Proteomes" id="UP000736335">
    <property type="component" value="Unassembled WGS sequence"/>
</dbReference>
<feature type="region of interest" description="Disordered" evidence="1">
    <location>
        <begin position="1057"/>
        <end position="1085"/>
    </location>
</feature>
<accession>A0A9P6HE05</accession>
<reference evidence="2" key="1">
    <citation type="journal article" date="2020" name="Nat. Commun.">
        <title>Large-scale genome sequencing of mycorrhizal fungi provides insights into the early evolution of symbiotic traits.</title>
        <authorList>
            <person name="Miyauchi S."/>
            <person name="Kiss E."/>
            <person name="Kuo A."/>
            <person name="Drula E."/>
            <person name="Kohler A."/>
            <person name="Sanchez-Garcia M."/>
            <person name="Morin E."/>
            <person name="Andreopoulos B."/>
            <person name="Barry K.W."/>
            <person name="Bonito G."/>
            <person name="Buee M."/>
            <person name="Carver A."/>
            <person name="Chen C."/>
            <person name="Cichocki N."/>
            <person name="Clum A."/>
            <person name="Culley D."/>
            <person name="Crous P.W."/>
            <person name="Fauchery L."/>
            <person name="Girlanda M."/>
            <person name="Hayes R.D."/>
            <person name="Keri Z."/>
            <person name="LaButti K."/>
            <person name="Lipzen A."/>
            <person name="Lombard V."/>
            <person name="Magnuson J."/>
            <person name="Maillard F."/>
            <person name="Murat C."/>
            <person name="Nolan M."/>
            <person name="Ohm R.A."/>
            <person name="Pangilinan J."/>
            <person name="Pereira M.F."/>
            <person name="Perotto S."/>
            <person name="Peter M."/>
            <person name="Pfister S."/>
            <person name="Riley R."/>
            <person name="Sitrit Y."/>
            <person name="Stielow J.B."/>
            <person name="Szollosi G."/>
            <person name="Zifcakova L."/>
            <person name="Stursova M."/>
            <person name="Spatafora J.W."/>
            <person name="Tedersoo L."/>
            <person name="Vaario L.M."/>
            <person name="Yamada A."/>
            <person name="Yan M."/>
            <person name="Wang P."/>
            <person name="Xu J."/>
            <person name="Bruns T."/>
            <person name="Baldrian P."/>
            <person name="Vilgalys R."/>
            <person name="Dunand C."/>
            <person name="Henrissat B."/>
            <person name="Grigoriev I.V."/>
            <person name="Hibbett D."/>
            <person name="Nagy L.G."/>
            <person name="Martin F.M."/>
        </authorList>
    </citation>
    <scope>NUCLEOTIDE SEQUENCE</scope>
    <source>
        <strain evidence="2">UH-Tt-Lm1</strain>
    </source>
</reference>
<protein>
    <submittedName>
        <fullName evidence="2">Uncharacterized protein</fullName>
    </submittedName>
</protein>
<evidence type="ECO:0000313" key="2">
    <source>
        <dbReference type="EMBL" id="KAF9784726.1"/>
    </source>
</evidence>
<name>A0A9P6HE05_9AGAM</name>